<dbReference type="OrthoDB" id="14252at2759"/>
<comment type="caution">
    <text evidence="1">The sequence shown here is derived from an EMBL/GenBank/DDBJ whole genome shotgun (WGS) entry which is preliminary data.</text>
</comment>
<keyword evidence="2" id="KW-1185">Reference proteome</keyword>
<evidence type="ECO:0000313" key="2">
    <source>
        <dbReference type="Proteomes" id="UP000631114"/>
    </source>
</evidence>
<name>A0A835IYZ2_9MAGN</name>
<protein>
    <submittedName>
        <fullName evidence="1">Uncharacterized protein</fullName>
    </submittedName>
</protein>
<sequence>MPHFLSHLNVSIPLFEALQLNHSFCTSAFQWSKHTRFVYNSVEELEGEVADPETIYGGPMDVAKIRSWFERHLQRHTFAREVLGNVAMFGVKQLIAGGHDTSGLGRRSMIVAGGLAGASF</sequence>
<accession>A0A835IYZ2</accession>
<dbReference type="Proteomes" id="UP000631114">
    <property type="component" value="Unassembled WGS sequence"/>
</dbReference>
<proteinExistence type="predicted"/>
<dbReference type="AlphaFoldDB" id="A0A835IYZ2"/>
<dbReference type="EMBL" id="JADFTS010000001">
    <property type="protein sequence ID" value="KAF9625949.1"/>
    <property type="molecule type" value="Genomic_DNA"/>
</dbReference>
<evidence type="ECO:0000313" key="1">
    <source>
        <dbReference type="EMBL" id="KAF9625949.1"/>
    </source>
</evidence>
<reference evidence="1 2" key="1">
    <citation type="submission" date="2020-10" db="EMBL/GenBank/DDBJ databases">
        <title>The Coptis chinensis genome and diversification of protoberbering-type alkaloids.</title>
        <authorList>
            <person name="Wang B."/>
            <person name="Shu S."/>
            <person name="Song C."/>
            <person name="Liu Y."/>
        </authorList>
    </citation>
    <scope>NUCLEOTIDE SEQUENCE [LARGE SCALE GENOMIC DNA]</scope>
    <source>
        <strain evidence="1">HL-2020</strain>
        <tissue evidence="1">Leaf</tissue>
    </source>
</reference>
<gene>
    <name evidence="1" type="ORF">IFM89_027817</name>
</gene>
<organism evidence="1 2">
    <name type="scientific">Coptis chinensis</name>
    <dbReference type="NCBI Taxonomy" id="261450"/>
    <lineage>
        <taxon>Eukaryota</taxon>
        <taxon>Viridiplantae</taxon>
        <taxon>Streptophyta</taxon>
        <taxon>Embryophyta</taxon>
        <taxon>Tracheophyta</taxon>
        <taxon>Spermatophyta</taxon>
        <taxon>Magnoliopsida</taxon>
        <taxon>Ranunculales</taxon>
        <taxon>Ranunculaceae</taxon>
        <taxon>Coptidoideae</taxon>
        <taxon>Coptis</taxon>
    </lineage>
</organism>